<dbReference type="InterPro" id="IPR011766">
    <property type="entry name" value="TPP_enzyme_TPP-bd"/>
</dbReference>
<comment type="cofactor">
    <cofactor evidence="1">
        <name>Mg(2+)</name>
        <dbReference type="ChEBI" id="CHEBI:18420"/>
    </cofactor>
</comment>
<evidence type="ECO:0000256" key="7">
    <source>
        <dbReference type="ARBA" id="ARBA00022842"/>
    </source>
</evidence>
<dbReference type="InterPro" id="IPR029035">
    <property type="entry name" value="DHS-like_NAD/FAD-binding_dom"/>
</dbReference>
<evidence type="ECO:0000256" key="11">
    <source>
        <dbReference type="RuleBase" id="RU362132"/>
    </source>
</evidence>
<dbReference type="RefSeq" id="WP_285672779.1">
    <property type="nucleotide sequence ID" value="NZ_BSYI01000026.1"/>
</dbReference>
<dbReference type="InterPro" id="IPR000399">
    <property type="entry name" value="TPP-bd_CS"/>
</dbReference>
<evidence type="ECO:0000256" key="1">
    <source>
        <dbReference type="ARBA" id="ARBA00001946"/>
    </source>
</evidence>
<protein>
    <recommendedName>
        <fullName evidence="4 10">Sulfoacetaldehyde acetyltransferase</fullName>
        <ecNumber evidence="4 10">2.3.3.15</ecNumber>
    </recommendedName>
</protein>
<evidence type="ECO:0000259" key="14">
    <source>
        <dbReference type="Pfam" id="PF02775"/>
    </source>
</evidence>
<evidence type="ECO:0000256" key="3">
    <source>
        <dbReference type="ARBA" id="ARBA00007812"/>
    </source>
</evidence>
<dbReference type="Pfam" id="PF00205">
    <property type="entry name" value="TPP_enzyme_M"/>
    <property type="match status" value="1"/>
</dbReference>
<feature type="region of interest" description="Disordered" evidence="12">
    <location>
        <begin position="356"/>
        <end position="386"/>
    </location>
</feature>
<dbReference type="EC" id="2.3.3.15" evidence="4 10"/>
<feature type="compositionally biased region" description="Basic and acidic residues" evidence="12">
    <location>
        <begin position="373"/>
        <end position="384"/>
    </location>
</feature>
<dbReference type="SUPFAM" id="SSF52467">
    <property type="entry name" value="DHS-like NAD/FAD-binding domain"/>
    <property type="match status" value="1"/>
</dbReference>
<dbReference type="InterPro" id="IPR017820">
    <property type="entry name" value="Sulphoacetald_Actrfrase"/>
</dbReference>
<dbReference type="Pfam" id="PF02776">
    <property type="entry name" value="TPP_enzyme_N"/>
    <property type="match status" value="1"/>
</dbReference>
<dbReference type="PROSITE" id="PS00187">
    <property type="entry name" value="TPP_ENZYMES"/>
    <property type="match status" value="1"/>
</dbReference>
<proteinExistence type="inferred from homology"/>
<dbReference type="PANTHER" id="PTHR18968">
    <property type="entry name" value="THIAMINE PYROPHOSPHATE ENZYMES"/>
    <property type="match status" value="1"/>
</dbReference>
<evidence type="ECO:0000259" key="13">
    <source>
        <dbReference type="Pfam" id="PF00205"/>
    </source>
</evidence>
<evidence type="ECO:0000313" key="16">
    <source>
        <dbReference type="EMBL" id="GMG83930.1"/>
    </source>
</evidence>
<evidence type="ECO:0000256" key="8">
    <source>
        <dbReference type="ARBA" id="ARBA00023052"/>
    </source>
</evidence>
<evidence type="ECO:0000259" key="15">
    <source>
        <dbReference type="Pfam" id="PF02776"/>
    </source>
</evidence>
<feature type="domain" description="Thiamine pyrophosphate enzyme TPP-binding" evidence="14">
    <location>
        <begin position="405"/>
        <end position="553"/>
    </location>
</feature>
<feature type="domain" description="Thiamine pyrophosphate enzyme N-terminal TPP-binding" evidence="15">
    <location>
        <begin position="3"/>
        <end position="119"/>
    </location>
</feature>
<dbReference type="EMBL" id="BSYI01000026">
    <property type="protein sequence ID" value="GMG83930.1"/>
    <property type="molecule type" value="Genomic_DNA"/>
</dbReference>
<comment type="similarity">
    <text evidence="3 11">Belongs to the TPP enzyme family.</text>
</comment>
<gene>
    <name evidence="16" type="primary">xsc</name>
    <name evidence="16" type="ORF">LNKW23_31440</name>
</gene>
<evidence type="ECO:0000256" key="10">
    <source>
        <dbReference type="NCBIfam" id="TIGR03457"/>
    </source>
</evidence>
<evidence type="ECO:0000256" key="9">
    <source>
        <dbReference type="ARBA" id="ARBA00023315"/>
    </source>
</evidence>
<evidence type="ECO:0000256" key="6">
    <source>
        <dbReference type="ARBA" id="ARBA00022723"/>
    </source>
</evidence>
<evidence type="ECO:0000256" key="4">
    <source>
        <dbReference type="ARBA" id="ARBA00012971"/>
    </source>
</evidence>
<evidence type="ECO:0000256" key="5">
    <source>
        <dbReference type="ARBA" id="ARBA00022679"/>
    </source>
</evidence>
<dbReference type="CDD" id="cd07035">
    <property type="entry name" value="TPP_PYR_POX_like"/>
    <property type="match status" value="1"/>
</dbReference>
<dbReference type="Gene3D" id="3.40.50.1220">
    <property type="entry name" value="TPP-binding domain"/>
    <property type="match status" value="1"/>
</dbReference>
<dbReference type="InterPro" id="IPR045229">
    <property type="entry name" value="TPP_enz"/>
</dbReference>
<keyword evidence="8 11" id="KW-0786">Thiamine pyrophosphate</keyword>
<reference evidence="16 17" key="1">
    <citation type="submission" date="2023-04" db="EMBL/GenBank/DDBJ databases">
        <title>Marinoamorphus aggregata gen. nov., sp. Nov., isolate from tissue of brittle star Ophioplocus japonicus.</title>
        <authorList>
            <person name="Kawano K."/>
            <person name="Sawayama S."/>
            <person name="Nakagawa S."/>
        </authorList>
    </citation>
    <scope>NUCLEOTIDE SEQUENCE [LARGE SCALE GENOMIC DNA]</scope>
    <source>
        <strain evidence="16 17">NKW23</strain>
    </source>
</reference>
<dbReference type="Proteomes" id="UP001239909">
    <property type="component" value="Unassembled WGS sequence"/>
</dbReference>
<name>A0ABQ6LNS1_9RHOB</name>
<feature type="domain" description="Thiamine pyrophosphate enzyme central" evidence="13">
    <location>
        <begin position="187"/>
        <end position="324"/>
    </location>
</feature>
<keyword evidence="9" id="KW-0012">Acyltransferase</keyword>
<comment type="cofactor">
    <cofactor evidence="2">
        <name>thiamine diphosphate</name>
        <dbReference type="ChEBI" id="CHEBI:58937"/>
    </cofactor>
</comment>
<accession>A0ABQ6LNS1</accession>
<dbReference type="Gene3D" id="3.40.50.970">
    <property type="match status" value="2"/>
</dbReference>
<dbReference type="PANTHER" id="PTHR18968:SF13">
    <property type="entry name" value="ACETOLACTATE SYNTHASE CATALYTIC SUBUNIT, MITOCHONDRIAL"/>
    <property type="match status" value="1"/>
</dbReference>
<dbReference type="InterPro" id="IPR029061">
    <property type="entry name" value="THDP-binding"/>
</dbReference>
<dbReference type="Pfam" id="PF02775">
    <property type="entry name" value="TPP_enzyme_C"/>
    <property type="match status" value="1"/>
</dbReference>
<evidence type="ECO:0000256" key="2">
    <source>
        <dbReference type="ARBA" id="ARBA00001964"/>
    </source>
</evidence>
<dbReference type="NCBIfam" id="NF005713">
    <property type="entry name" value="PRK07525.1"/>
    <property type="match status" value="1"/>
</dbReference>
<dbReference type="InterPro" id="IPR012001">
    <property type="entry name" value="Thiamin_PyroP_enz_TPP-bd_dom"/>
</dbReference>
<dbReference type="InterPro" id="IPR012000">
    <property type="entry name" value="Thiamin_PyroP_enz_cen_dom"/>
</dbReference>
<keyword evidence="5" id="KW-0808">Transferase</keyword>
<sequence length="594" mass="64322">MKMTTEEAFVKVLQMHGIEHAFGIIGSAMMPISDLFPKAGIKFWDCAHEVNAGMSADGYTRATGKMSMAIAQNGPGITNMVTPVITAYWNHTPMLVVTPQAANKTIGQGGFQEVQQMRMFADCVCYQEEVRDPTRIAEVLNRVITKAHRGSAPAQINVPRDMWTQVIDIELPQIVDIEHPRGSANGIAEAARLLSEAKFPVLLNGAGVVLSGAIPASAALAERLAAPVCCNYQHNDAFPGGHPLYCGPLGYNGSKAGMEMIAKADVILALGTRLNPFSSLPAYQTEYWPRDAKIIQVDINADRIGLTKRVAVGIQGDARMVAEQILAELADTAGDAGRDERLGMVAQAKSRWAQELSSMDHEDDSDEGVTWNERARSREPDRMSPRQAWRAITAAMPEDAIISTDIGNNCAIGNAYPSFPKGRKYLAPGLFGPCGYGLPSILGAKIGCPDVPCIGFAGDGAFGISVNELTACGRGDWPAITMVVFRNYQWGAEKRNSTLWFDDNFVGTELNLGVDYAKVAEACGLKGVQVHSMEETTAALREAVRAQMEDGVTTLLEVVLNQELGEPFRRDAMKKPVEIAGIKAEDMRPQQPRL</sequence>
<keyword evidence="6" id="KW-0479">Metal-binding</keyword>
<keyword evidence="7" id="KW-0460">Magnesium</keyword>
<organism evidence="16 17">
    <name type="scientific">Paralimibaculum aggregatum</name>
    <dbReference type="NCBI Taxonomy" id="3036245"/>
    <lineage>
        <taxon>Bacteria</taxon>
        <taxon>Pseudomonadati</taxon>
        <taxon>Pseudomonadota</taxon>
        <taxon>Alphaproteobacteria</taxon>
        <taxon>Rhodobacterales</taxon>
        <taxon>Paracoccaceae</taxon>
        <taxon>Paralimibaculum</taxon>
    </lineage>
</organism>
<dbReference type="SUPFAM" id="SSF52518">
    <property type="entry name" value="Thiamin diphosphate-binding fold (THDP-binding)"/>
    <property type="match status" value="2"/>
</dbReference>
<evidence type="ECO:0000256" key="12">
    <source>
        <dbReference type="SAM" id="MobiDB-lite"/>
    </source>
</evidence>
<evidence type="ECO:0000313" key="17">
    <source>
        <dbReference type="Proteomes" id="UP001239909"/>
    </source>
</evidence>
<dbReference type="NCBIfam" id="TIGR03457">
    <property type="entry name" value="sulphoacet_xsc"/>
    <property type="match status" value="1"/>
</dbReference>
<keyword evidence="17" id="KW-1185">Reference proteome</keyword>
<comment type="caution">
    <text evidence="16">The sequence shown here is derived from an EMBL/GenBank/DDBJ whole genome shotgun (WGS) entry which is preliminary data.</text>
</comment>